<sequence length="286" mass="30938">MTVQLQATAYETLYPEGHLLADADWVDAHRTAPGVVLLDARAKGYDEGHIPGAVWVDVKAFKDAPAYTFASADAIRERLEQSGVSQDSTVLVYDDGGGVLATRLLYVLEFVGLRNQVKLLNGGYAAWLAAGKEITREAPVIKPGSLIVQPNPQLVVTREHIEAGLTDSVLLDVRSAGEYSGQDARDNLRAGHIPGAVNKEWKEALAPAGQGGVVRFKSYAELSRELGEAGVNNPELTVVPYCQSNQRGAHAYFVLRLLGFSDIRPYEGSWDEWGNTEETTVSSGEA</sequence>
<dbReference type="PROSITE" id="PS50206">
    <property type="entry name" value="RHODANESE_3"/>
    <property type="match status" value="2"/>
</dbReference>
<dbReference type="CDD" id="cd01448">
    <property type="entry name" value="TST_Repeat_1"/>
    <property type="match status" value="1"/>
</dbReference>
<dbReference type="EMBL" id="JBBPCC010000033">
    <property type="protein sequence ID" value="MEK8132634.1"/>
    <property type="molecule type" value="Genomic_DNA"/>
</dbReference>
<feature type="domain" description="Rhodanese" evidence="4">
    <location>
        <begin position="164"/>
        <end position="282"/>
    </location>
</feature>
<gene>
    <name evidence="5" type="ORF">WMW72_32610</name>
</gene>
<reference evidence="5 6" key="1">
    <citation type="submission" date="2024-04" db="EMBL/GenBank/DDBJ databases">
        <title>draft genome sequnece of Paenibacillus filicis.</title>
        <authorList>
            <person name="Kim D.-U."/>
        </authorList>
    </citation>
    <scope>NUCLEOTIDE SEQUENCE [LARGE SCALE GENOMIC DNA]</scope>
    <source>
        <strain evidence="5 6">KACC14197</strain>
    </source>
</reference>
<dbReference type="PROSITE" id="PS00380">
    <property type="entry name" value="RHODANESE_1"/>
    <property type="match status" value="1"/>
</dbReference>
<dbReference type="GO" id="GO:0016740">
    <property type="term" value="F:transferase activity"/>
    <property type="evidence" value="ECO:0007669"/>
    <property type="project" value="UniProtKB-KW"/>
</dbReference>
<dbReference type="Gene3D" id="3.40.250.10">
    <property type="entry name" value="Rhodanese-like domain"/>
    <property type="match status" value="2"/>
</dbReference>
<protein>
    <recommendedName>
        <fullName evidence="1">thiosulfate sulfurtransferase</fullName>
        <ecNumber evidence="1">2.8.1.1</ecNumber>
    </recommendedName>
</protein>
<evidence type="ECO:0000256" key="2">
    <source>
        <dbReference type="ARBA" id="ARBA00022737"/>
    </source>
</evidence>
<evidence type="ECO:0000256" key="1">
    <source>
        <dbReference type="ARBA" id="ARBA00012245"/>
    </source>
</evidence>
<dbReference type="SUPFAM" id="SSF52821">
    <property type="entry name" value="Rhodanese/Cell cycle control phosphatase"/>
    <property type="match status" value="2"/>
</dbReference>
<accession>A0ABU9DUU3</accession>
<keyword evidence="5" id="KW-0808">Transferase</keyword>
<dbReference type="RefSeq" id="WP_341419772.1">
    <property type="nucleotide sequence ID" value="NZ_JBBPCC010000033.1"/>
</dbReference>
<feature type="domain" description="Rhodanese" evidence="4">
    <location>
        <begin position="31"/>
        <end position="136"/>
    </location>
</feature>
<dbReference type="InterPro" id="IPR036873">
    <property type="entry name" value="Rhodanese-like_dom_sf"/>
</dbReference>
<keyword evidence="2" id="KW-0677">Repeat</keyword>
<dbReference type="EC" id="2.8.1.1" evidence="1"/>
<dbReference type="CDD" id="cd01449">
    <property type="entry name" value="TST_Repeat_2"/>
    <property type="match status" value="1"/>
</dbReference>
<evidence type="ECO:0000256" key="3">
    <source>
        <dbReference type="ARBA" id="ARBA00047549"/>
    </source>
</evidence>
<name>A0ABU9DUU3_9BACL</name>
<dbReference type="InterPro" id="IPR001763">
    <property type="entry name" value="Rhodanese-like_dom"/>
</dbReference>
<evidence type="ECO:0000313" key="5">
    <source>
        <dbReference type="EMBL" id="MEK8132634.1"/>
    </source>
</evidence>
<dbReference type="PANTHER" id="PTHR43855">
    <property type="entry name" value="THIOSULFATE SULFURTRANSFERASE"/>
    <property type="match status" value="1"/>
</dbReference>
<comment type="catalytic activity">
    <reaction evidence="3">
        <text>thiosulfate + hydrogen cyanide = thiocyanate + sulfite + 2 H(+)</text>
        <dbReference type="Rhea" id="RHEA:16881"/>
        <dbReference type="ChEBI" id="CHEBI:15378"/>
        <dbReference type="ChEBI" id="CHEBI:17359"/>
        <dbReference type="ChEBI" id="CHEBI:18022"/>
        <dbReference type="ChEBI" id="CHEBI:18407"/>
        <dbReference type="ChEBI" id="CHEBI:33542"/>
        <dbReference type="EC" id="2.8.1.1"/>
    </reaction>
</comment>
<dbReference type="PANTHER" id="PTHR43855:SF1">
    <property type="entry name" value="THIOSULFATE SULFURTRANSFERASE"/>
    <property type="match status" value="1"/>
</dbReference>
<dbReference type="InterPro" id="IPR001307">
    <property type="entry name" value="Thiosulphate_STrfase_CS"/>
</dbReference>
<comment type="caution">
    <text evidence="5">The sequence shown here is derived from an EMBL/GenBank/DDBJ whole genome shotgun (WGS) entry which is preliminary data.</text>
</comment>
<dbReference type="InterPro" id="IPR051126">
    <property type="entry name" value="Thiosulfate_sulfurtransferase"/>
</dbReference>
<proteinExistence type="predicted"/>
<dbReference type="Pfam" id="PF00581">
    <property type="entry name" value="Rhodanese"/>
    <property type="match status" value="2"/>
</dbReference>
<dbReference type="Proteomes" id="UP001469365">
    <property type="component" value="Unassembled WGS sequence"/>
</dbReference>
<organism evidence="5 6">
    <name type="scientific">Paenibacillus filicis</name>
    <dbReference type="NCBI Taxonomy" id="669464"/>
    <lineage>
        <taxon>Bacteria</taxon>
        <taxon>Bacillati</taxon>
        <taxon>Bacillota</taxon>
        <taxon>Bacilli</taxon>
        <taxon>Bacillales</taxon>
        <taxon>Paenibacillaceae</taxon>
        <taxon>Paenibacillus</taxon>
    </lineage>
</organism>
<evidence type="ECO:0000259" key="4">
    <source>
        <dbReference type="PROSITE" id="PS50206"/>
    </source>
</evidence>
<dbReference type="SMART" id="SM00450">
    <property type="entry name" value="RHOD"/>
    <property type="match status" value="2"/>
</dbReference>
<keyword evidence="6" id="KW-1185">Reference proteome</keyword>
<evidence type="ECO:0000313" key="6">
    <source>
        <dbReference type="Proteomes" id="UP001469365"/>
    </source>
</evidence>